<dbReference type="AlphaFoldDB" id="A0A9D7S902"/>
<dbReference type="InterPro" id="IPR036259">
    <property type="entry name" value="MFS_trans_sf"/>
</dbReference>
<evidence type="ECO:0000256" key="1">
    <source>
        <dbReference type="ARBA" id="ARBA00004141"/>
    </source>
</evidence>
<evidence type="ECO:0000256" key="5">
    <source>
        <dbReference type="ARBA" id="ARBA00023136"/>
    </source>
</evidence>
<dbReference type="PROSITE" id="PS50850">
    <property type="entry name" value="MFS"/>
    <property type="match status" value="1"/>
</dbReference>
<feature type="transmembrane region" description="Helical" evidence="6">
    <location>
        <begin position="377"/>
        <end position="398"/>
    </location>
</feature>
<dbReference type="GO" id="GO:0016020">
    <property type="term" value="C:membrane"/>
    <property type="evidence" value="ECO:0007669"/>
    <property type="project" value="UniProtKB-SubCell"/>
</dbReference>
<dbReference type="Proteomes" id="UP000808349">
    <property type="component" value="Unassembled WGS sequence"/>
</dbReference>
<feature type="transmembrane region" description="Helical" evidence="6">
    <location>
        <begin position="404"/>
        <end position="425"/>
    </location>
</feature>
<dbReference type="InterPro" id="IPR004752">
    <property type="entry name" value="AmpG_permease/AT-1"/>
</dbReference>
<keyword evidence="4 6" id="KW-1133">Transmembrane helix</keyword>
<dbReference type="SUPFAM" id="SSF103473">
    <property type="entry name" value="MFS general substrate transporter"/>
    <property type="match status" value="1"/>
</dbReference>
<keyword evidence="3 6" id="KW-0812">Transmembrane</keyword>
<dbReference type="InterPro" id="IPR020846">
    <property type="entry name" value="MFS_dom"/>
</dbReference>
<feature type="transmembrane region" description="Helical" evidence="6">
    <location>
        <begin position="342"/>
        <end position="365"/>
    </location>
</feature>
<evidence type="ECO:0000313" key="8">
    <source>
        <dbReference type="EMBL" id="MBK9717365.1"/>
    </source>
</evidence>
<keyword evidence="2" id="KW-0813">Transport</keyword>
<reference evidence="8 9" key="1">
    <citation type="submission" date="2020-10" db="EMBL/GenBank/DDBJ databases">
        <title>Connecting structure to function with the recovery of over 1000 high-quality activated sludge metagenome-assembled genomes encoding full-length rRNA genes using long-read sequencing.</title>
        <authorList>
            <person name="Singleton C.M."/>
            <person name="Petriglieri F."/>
            <person name="Kristensen J.M."/>
            <person name="Kirkegaard R.H."/>
            <person name="Michaelsen T.Y."/>
            <person name="Andersen M.H."/>
            <person name="Karst S.M."/>
            <person name="Dueholm M.S."/>
            <person name="Nielsen P.H."/>
            <person name="Albertsen M."/>
        </authorList>
    </citation>
    <scope>NUCLEOTIDE SEQUENCE [LARGE SCALE GENOMIC DNA]</scope>
    <source>
        <strain evidence="8">Ribe_18-Q3-R11-54_BAT3C.373</strain>
    </source>
</reference>
<feature type="transmembrane region" description="Helical" evidence="6">
    <location>
        <begin position="283"/>
        <end position="305"/>
    </location>
</feature>
<dbReference type="Gene3D" id="1.20.1250.20">
    <property type="entry name" value="MFS general substrate transporter like domains"/>
    <property type="match status" value="1"/>
</dbReference>
<feature type="transmembrane region" description="Helical" evidence="6">
    <location>
        <begin position="248"/>
        <end position="271"/>
    </location>
</feature>
<comment type="caution">
    <text evidence="8">The sequence shown here is derived from an EMBL/GenBank/DDBJ whole genome shotgun (WGS) entry which is preliminary data.</text>
</comment>
<evidence type="ECO:0000256" key="4">
    <source>
        <dbReference type="ARBA" id="ARBA00022989"/>
    </source>
</evidence>
<gene>
    <name evidence="8" type="ORF">IPO85_07610</name>
</gene>
<accession>A0A9D7S902</accession>
<feature type="domain" description="Major facilitator superfamily (MFS) profile" evidence="7">
    <location>
        <begin position="246"/>
        <end position="442"/>
    </location>
</feature>
<organism evidence="8 9">
    <name type="scientific">Candidatus Defluviibacterium haderslevense</name>
    <dbReference type="NCBI Taxonomy" id="2981993"/>
    <lineage>
        <taxon>Bacteria</taxon>
        <taxon>Pseudomonadati</taxon>
        <taxon>Bacteroidota</taxon>
        <taxon>Saprospiria</taxon>
        <taxon>Saprospirales</taxon>
        <taxon>Saprospiraceae</taxon>
        <taxon>Candidatus Defluviibacterium</taxon>
    </lineage>
</organism>
<feature type="transmembrane region" description="Helical" evidence="6">
    <location>
        <begin position="91"/>
        <end position="111"/>
    </location>
</feature>
<evidence type="ECO:0000256" key="2">
    <source>
        <dbReference type="ARBA" id="ARBA00022448"/>
    </source>
</evidence>
<evidence type="ECO:0000313" key="9">
    <source>
        <dbReference type="Proteomes" id="UP000808349"/>
    </source>
</evidence>
<dbReference type="InterPro" id="IPR011701">
    <property type="entry name" value="MFS"/>
</dbReference>
<name>A0A9D7S902_9BACT</name>
<feature type="transmembrane region" description="Helical" evidence="6">
    <location>
        <begin position="157"/>
        <end position="176"/>
    </location>
</feature>
<dbReference type="GO" id="GO:0022857">
    <property type="term" value="F:transmembrane transporter activity"/>
    <property type="evidence" value="ECO:0007669"/>
    <property type="project" value="InterPro"/>
</dbReference>
<keyword evidence="5 6" id="KW-0472">Membrane</keyword>
<sequence length="442" mass="49513">MKSNDSHSKNLPALSEHTILRYFNFIALYVAQGIPEGMAFFGIPAWMAMNGKTPGEIGGFVAAVGLPWSFKIIVAPLMDRFSYLPMGRRRPWVLFGQLGLILSFIAMAFVPDPLNNLNLFMVAGFAVGFFGAFQDVATDGMAIDIVPINQQARANGFMWGAKIVGISGSLALGSWLLNKFGYSQAILMLSVAVFAIMFVPLFLRERPGEKLLPWSKGSTSLENEKMQITNWTEIFKSLFSVFLLRNSILMACVLFITQISFNFIATLLPVFTVQALCWTNLEYSQFFATASLIGGIGGMLIGGILIDKFGKIRMLNVYFFILIMLTTVFPFLSMYWKNYWVISSFMVIYQILYVFTSIGLFACAMEFCWKKISASQFTLYMTIANLGRIVGAKLLGPLKNLLSWEYTICSFGVMLALAWIIMPLIKINIHVKKIEELELKNA</sequence>
<dbReference type="PANTHER" id="PTHR12778:SF10">
    <property type="entry name" value="MAJOR FACILITATOR SUPERFAMILY DOMAIN-CONTAINING PROTEIN 3"/>
    <property type="match status" value="1"/>
</dbReference>
<dbReference type="PANTHER" id="PTHR12778">
    <property type="entry name" value="SOLUTE CARRIER FAMILY 33 ACETYL-COA TRANSPORTER -RELATED"/>
    <property type="match status" value="1"/>
</dbReference>
<feature type="transmembrane region" description="Helical" evidence="6">
    <location>
        <begin position="317"/>
        <end position="336"/>
    </location>
</feature>
<feature type="transmembrane region" description="Helical" evidence="6">
    <location>
        <begin position="21"/>
        <end position="45"/>
    </location>
</feature>
<protein>
    <submittedName>
        <fullName evidence="8">MFS transporter</fullName>
    </submittedName>
</protein>
<dbReference type="Pfam" id="PF07690">
    <property type="entry name" value="MFS_1"/>
    <property type="match status" value="1"/>
</dbReference>
<evidence type="ECO:0000256" key="3">
    <source>
        <dbReference type="ARBA" id="ARBA00022692"/>
    </source>
</evidence>
<comment type="subcellular location">
    <subcellularLocation>
        <location evidence="1">Membrane</location>
        <topology evidence="1">Multi-pass membrane protein</topology>
    </subcellularLocation>
</comment>
<dbReference type="EMBL" id="JADKFW010000004">
    <property type="protein sequence ID" value="MBK9717365.1"/>
    <property type="molecule type" value="Genomic_DNA"/>
</dbReference>
<feature type="transmembrane region" description="Helical" evidence="6">
    <location>
        <begin position="117"/>
        <end position="136"/>
    </location>
</feature>
<feature type="transmembrane region" description="Helical" evidence="6">
    <location>
        <begin position="182"/>
        <end position="203"/>
    </location>
</feature>
<evidence type="ECO:0000256" key="6">
    <source>
        <dbReference type="SAM" id="Phobius"/>
    </source>
</evidence>
<evidence type="ECO:0000259" key="7">
    <source>
        <dbReference type="PROSITE" id="PS50850"/>
    </source>
</evidence>
<feature type="transmembrane region" description="Helical" evidence="6">
    <location>
        <begin position="57"/>
        <end position="79"/>
    </location>
</feature>
<proteinExistence type="predicted"/>